<dbReference type="InterPro" id="IPR036271">
    <property type="entry name" value="Tet_transcr_reg_TetR-rel_C_sf"/>
</dbReference>
<evidence type="ECO:0000256" key="5">
    <source>
        <dbReference type="PROSITE-ProRule" id="PRU00335"/>
    </source>
</evidence>
<keyword evidence="3 5" id="KW-0238">DNA-binding</keyword>
<feature type="DNA-binding region" description="H-T-H motif" evidence="5">
    <location>
        <begin position="33"/>
        <end position="52"/>
    </location>
</feature>
<dbReference type="PANTHER" id="PTHR47506">
    <property type="entry name" value="TRANSCRIPTIONAL REGULATORY PROTEIN"/>
    <property type="match status" value="1"/>
</dbReference>
<dbReference type="PROSITE" id="PS50977">
    <property type="entry name" value="HTH_TETR_2"/>
    <property type="match status" value="1"/>
</dbReference>
<feature type="domain" description="HTH tetR-type" evidence="6">
    <location>
        <begin position="10"/>
        <end position="70"/>
    </location>
</feature>
<dbReference type="PANTHER" id="PTHR47506:SF1">
    <property type="entry name" value="HTH-TYPE TRANSCRIPTIONAL REGULATOR YJDC"/>
    <property type="match status" value="1"/>
</dbReference>
<proteinExistence type="predicted"/>
<protein>
    <submittedName>
        <fullName evidence="7">TetR/AcrR family transcriptional regulator</fullName>
    </submittedName>
</protein>
<dbReference type="EMBL" id="BAAANY010000032">
    <property type="protein sequence ID" value="GAA1708511.1"/>
    <property type="molecule type" value="Genomic_DNA"/>
</dbReference>
<keyword evidence="4" id="KW-0804">Transcription</keyword>
<evidence type="ECO:0000313" key="7">
    <source>
        <dbReference type="EMBL" id="GAA1708511.1"/>
    </source>
</evidence>
<dbReference type="InterPro" id="IPR001647">
    <property type="entry name" value="HTH_TetR"/>
</dbReference>
<dbReference type="Pfam" id="PF13977">
    <property type="entry name" value="TetR_C_6"/>
    <property type="match status" value="1"/>
</dbReference>
<dbReference type="PRINTS" id="PR00455">
    <property type="entry name" value="HTHTETR"/>
</dbReference>
<dbReference type="Gene3D" id="1.10.357.10">
    <property type="entry name" value="Tetracycline Repressor, domain 2"/>
    <property type="match status" value="1"/>
</dbReference>
<name>A0ABP4US16_9ACTN</name>
<accession>A0ABP4US16</accession>
<keyword evidence="8" id="KW-1185">Reference proteome</keyword>
<gene>
    <name evidence="7" type="ORF">GCM10009765_67530</name>
</gene>
<reference evidence="8" key="1">
    <citation type="journal article" date="2019" name="Int. J. Syst. Evol. Microbiol.">
        <title>The Global Catalogue of Microorganisms (GCM) 10K type strain sequencing project: providing services to taxonomists for standard genome sequencing and annotation.</title>
        <authorList>
            <consortium name="The Broad Institute Genomics Platform"/>
            <consortium name="The Broad Institute Genome Sequencing Center for Infectious Disease"/>
            <person name="Wu L."/>
            <person name="Ma J."/>
        </authorList>
    </citation>
    <scope>NUCLEOTIDE SEQUENCE [LARGE SCALE GENOMIC DNA]</scope>
    <source>
        <strain evidence="8">JCM 14718</strain>
    </source>
</reference>
<dbReference type="SUPFAM" id="SSF46689">
    <property type="entry name" value="Homeodomain-like"/>
    <property type="match status" value="1"/>
</dbReference>
<dbReference type="Proteomes" id="UP001500618">
    <property type="component" value="Unassembled WGS sequence"/>
</dbReference>
<keyword evidence="2" id="KW-0805">Transcription regulation</keyword>
<evidence type="ECO:0000256" key="1">
    <source>
        <dbReference type="ARBA" id="ARBA00022491"/>
    </source>
</evidence>
<dbReference type="InterPro" id="IPR009057">
    <property type="entry name" value="Homeodomain-like_sf"/>
</dbReference>
<evidence type="ECO:0000256" key="3">
    <source>
        <dbReference type="ARBA" id="ARBA00023125"/>
    </source>
</evidence>
<dbReference type="RefSeq" id="WP_344314237.1">
    <property type="nucleotide sequence ID" value="NZ_BAAANY010000032.1"/>
</dbReference>
<comment type="caution">
    <text evidence="7">The sequence shown here is derived from an EMBL/GenBank/DDBJ whole genome shotgun (WGS) entry which is preliminary data.</text>
</comment>
<evidence type="ECO:0000313" key="8">
    <source>
        <dbReference type="Proteomes" id="UP001500618"/>
    </source>
</evidence>
<organism evidence="7 8">
    <name type="scientific">Fodinicola feengrottensis</name>
    <dbReference type="NCBI Taxonomy" id="435914"/>
    <lineage>
        <taxon>Bacteria</taxon>
        <taxon>Bacillati</taxon>
        <taxon>Actinomycetota</taxon>
        <taxon>Actinomycetes</taxon>
        <taxon>Mycobacteriales</taxon>
        <taxon>Fodinicola</taxon>
    </lineage>
</organism>
<dbReference type="SUPFAM" id="SSF48498">
    <property type="entry name" value="Tetracyclin repressor-like, C-terminal domain"/>
    <property type="match status" value="1"/>
</dbReference>
<sequence>MARVSQAHLDARRQQILDAARRCFVRNGFHATSMADLLAEAKMSAGGLYRYFNSKDEIVTAIAAQALHGVSGAIEAVIGAQTLPPLHTIVRRLAGEGSPLCADRDAARLLVQIWAEAARSPRIQERFQEAFSGAEAVIGTLIAEYQRRGLISPEVNHTQAARLLIGLLHGFVVQRALLPDAHPDTFNPGLAGLIFGGTS</sequence>
<evidence type="ECO:0000259" key="6">
    <source>
        <dbReference type="PROSITE" id="PS50977"/>
    </source>
</evidence>
<evidence type="ECO:0000256" key="4">
    <source>
        <dbReference type="ARBA" id="ARBA00023163"/>
    </source>
</evidence>
<keyword evidence="1" id="KW-0678">Repressor</keyword>
<evidence type="ECO:0000256" key="2">
    <source>
        <dbReference type="ARBA" id="ARBA00023015"/>
    </source>
</evidence>
<dbReference type="InterPro" id="IPR039538">
    <property type="entry name" value="BetI_C"/>
</dbReference>
<dbReference type="Gene3D" id="1.10.10.60">
    <property type="entry name" value="Homeodomain-like"/>
    <property type="match status" value="1"/>
</dbReference>
<dbReference type="Pfam" id="PF00440">
    <property type="entry name" value="TetR_N"/>
    <property type="match status" value="1"/>
</dbReference>